<reference evidence="5 6" key="1">
    <citation type="submission" date="2020-08" db="EMBL/GenBank/DDBJ databases">
        <title>Genomic Encyclopedia of Type Strains, Phase III (KMG-III): the genomes of soil and plant-associated and newly described type strains.</title>
        <authorList>
            <person name="Whitman W."/>
        </authorList>
    </citation>
    <scope>NUCLEOTIDE SEQUENCE [LARGE SCALE GENOMIC DNA]</scope>
    <source>
        <strain evidence="5 6">CECT 8075</strain>
    </source>
</reference>
<name>A0A7W5H8A7_9BACT</name>
<organism evidence="5 6">
    <name type="scientific">Aporhodopirellula rubra</name>
    <dbReference type="NCBI Taxonomy" id="980271"/>
    <lineage>
        <taxon>Bacteria</taxon>
        <taxon>Pseudomonadati</taxon>
        <taxon>Planctomycetota</taxon>
        <taxon>Planctomycetia</taxon>
        <taxon>Pirellulales</taxon>
        <taxon>Pirellulaceae</taxon>
        <taxon>Aporhodopirellula</taxon>
    </lineage>
</organism>
<dbReference type="Pfam" id="PF12833">
    <property type="entry name" value="HTH_18"/>
    <property type="match status" value="1"/>
</dbReference>
<dbReference type="InterPro" id="IPR028082">
    <property type="entry name" value="Peripla_BP_I"/>
</dbReference>
<dbReference type="InterPro" id="IPR046335">
    <property type="entry name" value="LacI/GalR-like_sensor"/>
</dbReference>
<dbReference type="PANTHER" id="PTHR30146">
    <property type="entry name" value="LACI-RELATED TRANSCRIPTIONAL REPRESSOR"/>
    <property type="match status" value="1"/>
</dbReference>
<feature type="domain" description="HTH araC/xylS-type" evidence="4">
    <location>
        <begin position="285"/>
        <end position="383"/>
    </location>
</feature>
<dbReference type="SMART" id="SM00342">
    <property type="entry name" value="HTH_ARAC"/>
    <property type="match status" value="1"/>
</dbReference>
<evidence type="ECO:0000259" key="4">
    <source>
        <dbReference type="PROSITE" id="PS01124"/>
    </source>
</evidence>
<evidence type="ECO:0000313" key="5">
    <source>
        <dbReference type="EMBL" id="MBB3208870.1"/>
    </source>
</evidence>
<dbReference type="GO" id="GO:0003700">
    <property type="term" value="F:DNA-binding transcription factor activity"/>
    <property type="evidence" value="ECO:0007669"/>
    <property type="project" value="InterPro"/>
</dbReference>
<protein>
    <submittedName>
        <fullName evidence="5">LacI family transcriptional regulator</fullName>
    </submittedName>
</protein>
<keyword evidence="3" id="KW-0804">Transcription</keyword>
<dbReference type="SUPFAM" id="SSF46689">
    <property type="entry name" value="Homeodomain-like"/>
    <property type="match status" value="2"/>
</dbReference>
<dbReference type="Proteomes" id="UP000536179">
    <property type="component" value="Unassembled WGS sequence"/>
</dbReference>
<sequence length="387" mass="43531">MSKKKKVALLIETSNSYARGLLRGIASYIHEKNEWSVYLPEQERGATPPNWLHQWDGDGVIARIENSAIAKAIAPLNIPVVDVSAARQLPEIPFVETDDEAIAAMAFRHFRERGFDTFAYCGDSVFAWSNNREKAFVRCAAEEGYGCSVYVSKSHKQVSPDADRGLLTQWLKGLPKPVGLLACYDKKAHVVLEICRENDLRVPFEIAVLGIDDDELICDLCTPPLSSITPAAHQTGRKAAEMLDDLMNNKTRSSSKKTASILVPPIGLNTRQSTDIVAIDDPDIANAVRFIRDHFRETITVQDILKRVPLSRRILEYRFQDRLGCSPHEEIARRRLENVRMLLRNSDLTLAQIASQSGFQTQEYMSVAFRRATGKPPGQYRREHRGV</sequence>
<keyword evidence="2" id="KW-0238">DNA-binding</keyword>
<dbReference type="InterPro" id="IPR018060">
    <property type="entry name" value="HTH_AraC"/>
</dbReference>
<dbReference type="InterPro" id="IPR009057">
    <property type="entry name" value="Homeodomain-like_sf"/>
</dbReference>
<dbReference type="InterPro" id="IPR054031">
    <property type="entry name" value="XylR_PBP1"/>
</dbReference>
<dbReference type="PANTHER" id="PTHR30146:SF24">
    <property type="entry name" value="XYLOSE OPERON REGULATORY PROTEIN"/>
    <property type="match status" value="1"/>
</dbReference>
<evidence type="ECO:0000256" key="1">
    <source>
        <dbReference type="ARBA" id="ARBA00023015"/>
    </source>
</evidence>
<dbReference type="Gene3D" id="1.10.10.60">
    <property type="entry name" value="Homeodomain-like"/>
    <property type="match status" value="1"/>
</dbReference>
<evidence type="ECO:0000256" key="2">
    <source>
        <dbReference type="ARBA" id="ARBA00023125"/>
    </source>
</evidence>
<evidence type="ECO:0000256" key="3">
    <source>
        <dbReference type="ARBA" id="ARBA00023163"/>
    </source>
</evidence>
<keyword evidence="6" id="KW-1185">Reference proteome</keyword>
<dbReference type="Gene3D" id="3.40.50.2300">
    <property type="match status" value="2"/>
</dbReference>
<dbReference type="Pfam" id="PF13377">
    <property type="entry name" value="Peripla_BP_3"/>
    <property type="match status" value="1"/>
</dbReference>
<dbReference type="GO" id="GO:0000976">
    <property type="term" value="F:transcription cis-regulatory region binding"/>
    <property type="evidence" value="ECO:0007669"/>
    <property type="project" value="TreeGrafter"/>
</dbReference>
<accession>A0A7W5H8A7</accession>
<dbReference type="PROSITE" id="PS01124">
    <property type="entry name" value="HTH_ARAC_FAMILY_2"/>
    <property type="match status" value="1"/>
</dbReference>
<dbReference type="RefSeq" id="WP_184307085.1">
    <property type="nucleotide sequence ID" value="NZ_JACHXU010000019.1"/>
</dbReference>
<dbReference type="SUPFAM" id="SSF53822">
    <property type="entry name" value="Periplasmic binding protein-like I"/>
    <property type="match status" value="1"/>
</dbReference>
<comment type="caution">
    <text evidence="5">The sequence shown here is derived from an EMBL/GenBank/DDBJ whole genome shotgun (WGS) entry which is preliminary data.</text>
</comment>
<dbReference type="CDD" id="cd01543">
    <property type="entry name" value="PBP1_XylR"/>
    <property type="match status" value="1"/>
</dbReference>
<dbReference type="Pfam" id="PF22177">
    <property type="entry name" value="PBP1_XylR"/>
    <property type="match status" value="1"/>
</dbReference>
<dbReference type="AlphaFoldDB" id="A0A7W5H8A7"/>
<keyword evidence="1" id="KW-0805">Transcription regulation</keyword>
<evidence type="ECO:0000313" key="6">
    <source>
        <dbReference type="Proteomes" id="UP000536179"/>
    </source>
</evidence>
<proteinExistence type="predicted"/>
<gene>
    <name evidence="5" type="ORF">FHS27_004704</name>
</gene>
<dbReference type="EMBL" id="JACHXU010000019">
    <property type="protein sequence ID" value="MBB3208870.1"/>
    <property type="molecule type" value="Genomic_DNA"/>
</dbReference>